<proteinExistence type="predicted"/>
<dbReference type="PANTHER" id="PTHR47871:SF2">
    <property type="entry name" value="OS03G0221300 PROTEIN"/>
    <property type="match status" value="1"/>
</dbReference>
<comment type="caution">
    <text evidence="2">The sequence shown here is derived from an EMBL/GenBank/DDBJ whole genome shotgun (WGS) entry which is preliminary data.</text>
</comment>
<dbReference type="Proteomes" id="UP001054252">
    <property type="component" value="Unassembled WGS sequence"/>
</dbReference>
<name>A0AAV5MB08_9ROSI</name>
<organism evidence="2 3">
    <name type="scientific">Rubroshorea leprosula</name>
    <dbReference type="NCBI Taxonomy" id="152421"/>
    <lineage>
        <taxon>Eukaryota</taxon>
        <taxon>Viridiplantae</taxon>
        <taxon>Streptophyta</taxon>
        <taxon>Embryophyta</taxon>
        <taxon>Tracheophyta</taxon>
        <taxon>Spermatophyta</taxon>
        <taxon>Magnoliopsida</taxon>
        <taxon>eudicotyledons</taxon>
        <taxon>Gunneridae</taxon>
        <taxon>Pentapetalae</taxon>
        <taxon>rosids</taxon>
        <taxon>malvids</taxon>
        <taxon>Malvales</taxon>
        <taxon>Dipterocarpaceae</taxon>
        <taxon>Rubroshorea</taxon>
    </lineage>
</organism>
<sequence length="599" mass="66242">MPVPNNASCSHDVSVPINCSSRGSLAGSEANGDVSASSSEKININVLSVPQNHPPSNPSDMVKIECAEDMSLCAPRNGMNDFSGGVVPAVKAKENKLTDFEFDELDHVVLKDRQKLLLKRKLLEAAKPVLEGNSVSLSEDLTGTSTRRIKEEPQSDNGESELSAARDQIVAISERNGSELYGSSANDALSMEQSADRMKDELQSVDDKLGTGVEECGRICQPERNSVNGLTVQASVKVKVEPSDNNDLQNPSMKTVDNLALGAVKSEVDISDVDHVPLQDRLKLPTSVDNSEMNILVSYECLGKTEFAALDHSAGFSEYAKPKRVGRPRKRRKTATDSIETALEEDAPGLLKVLVDQGVSVDEIKLYGEESTDALDESFSEESFSELEAVITKLFTQRSSSLKFAPIRYPKESRPSYCVACLFSLVEQTRYLQFRKWPVEWGWCRDLQSFIFVFERHHRIVVERPEYGFATYFFELVDSLPIEWQVKRLVTAMKLTSCGRITLIENKPLSVGDDLSEGEAKVLMEYGWVPGTGLGTMLNYQDRVVHDRKNESDSSEWRSKIGKLLMDGYCGGTVVSTTTINELEEDAGNAQQVKMEPLI</sequence>
<evidence type="ECO:0008006" key="4">
    <source>
        <dbReference type="Google" id="ProtNLM"/>
    </source>
</evidence>
<accession>A0AAV5MB08</accession>
<keyword evidence="3" id="KW-1185">Reference proteome</keyword>
<protein>
    <recommendedName>
        <fullName evidence="4">G-patch domain-containing protein</fullName>
    </recommendedName>
</protein>
<dbReference type="EMBL" id="BPVZ01000221">
    <property type="protein sequence ID" value="GKV47063.1"/>
    <property type="molecule type" value="Genomic_DNA"/>
</dbReference>
<dbReference type="AlphaFoldDB" id="A0AAV5MB08"/>
<evidence type="ECO:0000313" key="3">
    <source>
        <dbReference type="Proteomes" id="UP001054252"/>
    </source>
</evidence>
<gene>
    <name evidence="2" type="ORF">SLEP1_g54001</name>
</gene>
<dbReference type="PANTHER" id="PTHR47871">
    <property type="entry name" value="NAC DOMAIN-CONTAINING PROTEIN 8"/>
    <property type="match status" value="1"/>
</dbReference>
<feature type="compositionally biased region" description="Polar residues" evidence="1">
    <location>
        <begin position="137"/>
        <end position="146"/>
    </location>
</feature>
<evidence type="ECO:0000313" key="2">
    <source>
        <dbReference type="EMBL" id="GKV47063.1"/>
    </source>
</evidence>
<reference evidence="2 3" key="1">
    <citation type="journal article" date="2021" name="Commun. Biol.">
        <title>The genome of Shorea leprosula (Dipterocarpaceae) highlights the ecological relevance of drought in aseasonal tropical rainforests.</title>
        <authorList>
            <person name="Ng K.K.S."/>
            <person name="Kobayashi M.J."/>
            <person name="Fawcett J.A."/>
            <person name="Hatakeyama M."/>
            <person name="Paape T."/>
            <person name="Ng C.H."/>
            <person name="Ang C.C."/>
            <person name="Tnah L.H."/>
            <person name="Lee C.T."/>
            <person name="Nishiyama T."/>
            <person name="Sese J."/>
            <person name="O'Brien M.J."/>
            <person name="Copetti D."/>
            <person name="Mohd Noor M.I."/>
            <person name="Ong R.C."/>
            <person name="Putra M."/>
            <person name="Sireger I.Z."/>
            <person name="Indrioko S."/>
            <person name="Kosugi Y."/>
            <person name="Izuno A."/>
            <person name="Isagi Y."/>
            <person name="Lee S.L."/>
            <person name="Shimizu K.K."/>
        </authorList>
    </citation>
    <scope>NUCLEOTIDE SEQUENCE [LARGE SCALE GENOMIC DNA]</scope>
    <source>
        <strain evidence="2">214</strain>
    </source>
</reference>
<evidence type="ECO:0000256" key="1">
    <source>
        <dbReference type="SAM" id="MobiDB-lite"/>
    </source>
</evidence>
<feature type="region of interest" description="Disordered" evidence="1">
    <location>
        <begin position="137"/>
        <end position="163"/>
    </location>
</feature>